<keyword evidence="1" id="KW-0805">Transcription regulation</keyword>
<keyword evidence="4" id="KW-0472">Membrane</keyword>
<keyword evidence="3" id="KW-0804">Transcription</keyword>
<dbReference type="GO" id="GO:0003700">
    <property type="term" value="F:DNA-binding transcription factor activity"/>
    <property type="evidence" value="ECO:0007669"/>
    <property type="project" value="InterPro"/>
</dbReference>
<evidence type="ECO:0000256" key="4">
    <source>
        <dbReference type="SAM" id="Phobius"/>
    </source>
</evidence>
<dbReference type="PROSITE" id="PS01124">
    <property type="entry name" value="HTH_ARAC_FAMILY_2"/>
    <property type="match status" value="1"/>
</dbReference>
<feature type="transmembrane region" description="Helical" evidence="4">
    <location>
        <begin position="151"/>
        <end position="172"/>
    </location>
</feature>
<dbReference type="PANTHER" id="PTHR43280">
    <property type="entry name" value="ARAC-FAMILY TRANSCRIPTIONAL REGULATOR"/>
    <property type="match status" value="1"/>
</dbReference>
<dbReference type="PANTHER" id="PTHR43280:SF29">
    <property type="entry name" value="ARAC-FAMILY TRANSCRIPTIONAL REGULATOR"/>
    <property type="match status" value="1"/>
</dbReference>
<keyword evidence="4" id="KW-0812">Transmembrane</keyword>
<dbReference type="InterPro" id="IPR009057">
    <property type="entry name" value="Homeodomain-like_sf"/>
</dbReference>
<evidence type="ECO:0000256" key="3">
    <source>
        <dbReference type="ARBA" id="ARBA00023163"/>
    </source>
</evidence>
<dbReference type="SMART" id="SM00342">
    <property type="entry name" value="HTH_ARAC"/>
    <property type="match status" value="1"/>
</dbReference>
<evidence type="ECO:0000256" key="2">
    <source>
        <dbReference type="ARBA" id="ARBA00023125"/>
    </source>
</evidence>
<feature type="domain" description="HTH araC/xylS-type" evidence="5">
    <location>
        <begin position="224"/>
        <end position="325"/>
    </location>
</feature>
<name>A0A1M7LSE1_9BACT</name>
<keyword evidence="4" id="KW-1133">Transmembrane helix</keyword>
<proteinExistence type="predicted"/>
<keyword evidence="7" id="KW-1185">Reference proteome</keyword>
<evidence type="ECO:0000313" key="6">
    <source>
        <dbReference type="EMBL" id="SHM81181.1"/>
    </source>
</evidence>
<dbReference type="GO" id="GO:0043565">
    <property type="term" value="F:sequence-specific DNA binding"/>
    <property type="evidence" value="ECO:0007669"/>
    <property type="project" value="InterPro"/>
</dbReference>
<dbReference type="EMBL" id="FRBL01000011">
    <property type="protein sequence ID" value="SHM81181.1"/>
    <property type="molecule type" value="Genomic_DNA"/>
</dbReference>
<dbReference type="SUPFAM" id="SSF46689">
    <property type="entry name" value="Homeodomain-like"/>
    <property type="match status" value="1"/>
</dbReference>
<sequence length="334" mass="38185">MLFAYLTCGCLFLLSFILLSNAINLYKIANRWMGLFFLFAGFALLSAIAEKSTLHLQYPLLIPAMEITRFAMAPVLYLSVLYYTRPDVKADWKFILHFIPAILFIGVLAGLSHYLPPGAGLVVVLSLKAQLAGYWIAGLLLIRKSQFRHSWLLFLMLAVGIMIAVYLLASFVKWDSSWHFNSFLYLLCANAATYYVIKQRHIQHNIATPRLNTVALNRYKAQLEKVMREDEPYTDSDLNLSGLAMQMNISVHELSYLLNTGLEKNFYQYINEFRVEKAKELLQSEKHQHINILAIGFEAGFNSKTAFNTSFKKLTGKTPVEFRKTVVRLDTEGR</sequence>
<dbReference type="Proteomes" id="UP000184420">
    <property type="component" value="Unassembled WGS sequence"/>
</dbReference>
<evidence type="ECO:0000313" key="7">
    <source>
        <dbReference type="Proteomes" id="UP000184420"/>
    </source>
</evidence>
<organism evidence="6 7">
    <name type="scientific">Chitinophaga jiangningensis</name>
    <dbReference type="NCBI Taxonomy" id="1419482"/>
    <lineage>
        <taxon>Bacteria</taxon>
        <taxon>Pseudomonadati</taxon>
        <taxon>Bacteroidota</taxon>
        <taxon>Chitinophagia</taxon>
        <taxon>Chitinophagales</taxon>
        <taxon>Chitinophagaceae</taxon>
        <taxon>Chitinophaga</taxon>
    </lineage>
</organism>
<dbReference type="PROSITE" id="PS00041">
    <property type="entry name" value="HTH_ARAC_FAMILY_1"/>
    <property type="match status" value="1"/>
</dbReference>
<reference evidence="6 7" key="1">
    <citation type="submission" date="2016-11" db="EMBL/GenBank/DDBJ databases">
        <authorList>
            <person name="Jaros S."/>
            <person name="Januszkiewicz K."/>
            <person name="Wedrychowicz H."/>
        </authorList>
    </citation>
    <scope>NUCLEOTIDE SEQUENCE [LARGE SCALE GENOMIC DNA]</scope>
    <source>
        <strain evidence="6 7">DSM 27406</strain>
    </source>
</reference>
<protein>
    <submittedName>
        <fullName evidence="6">Helix-turn-helix domain-containing protein</fullName>
    </submittedName>
</protein>
<dbReference type="InterPro" id="IPR018060">
    <property type="entry name" value="HTH_AraC"/>
</dbReference>
<feature type="transmembrane region" description="Helical" evidence="4">
    <location>
        <begin position="32"/>
        <end position="49"/>
    </location>
</feature>
<evidence type="ECO:0000259" key="5">
    <source>
        <dbReference type="PROSITE" id="PS01124"/>
    </source>
</evidence>
<dbReference type="InterPro" id="IPR018062">
    <property type="entry name" value="HTH_AraC-typ_CS"/>
</dbReference>
<dbReference type="STRING" id="1419482.SAMN05444266_111120"/>
<feature type="transmembrane region" description="Helical" evidence="4">
    <location>
        <begin position="94"/>
        <end position="115"/>
    </location>
</feature>
<accession>A0A1M7LSE1</accession>
<feature type="transmembrane region" description="Helical" evidence="4">
    <location>
        <begin position="178"/>
        <end position="197"/>
    </location>
</feature>
<dbReference type="AlphaFoldDB" id="A0A1M7LSE1"/>
<dbReference type="Pfam" id="PF12833">
    <property type="entry name" value="HTH_18"/>
    <property type="match status" value="1"/>
</dbReference>
<gene>
    <name evidence="6" type="ORF">SAMN05444266_111120</name>
</gene>
<dbReference type="Gene3D" id="1.10.10.60">
    <property type="entry name" value="Homeodomain-like"/>
    <property type="match status" value="2"/>
</dbReference>
<evidence type="ECO:0000256" key="1">
    <source>
        <dbReference type="ARBA" id="ARBA00023015"/>
    </source>
</evidence>
<dbReference type="RefSeq" id="WP_073086753.1">
    <property type="nucleotide sequence ID" value="NZ_FRBL01000011.1"/>
</dbReference>
<keyword evidence="2" id="KW-0238">DNA-binding</keyword>
<feature type="transmembrane region" description="Helical" evidence="4">
    <location>
        <begin position="121"/>
        <end position="142"/>
    </location>
</feature>
<dbReference type="OrthoDB" id="9779074at2"/>